<dbReference type="STRING" id="990712.SAMN05216257_101142"/>
<gene>
    <name evidence="2" type="ORF">SAMN05216257_101142</name>
</gene>
<dbReference type="PANTHER" id="PTHR34215:SF1">
    <property type="entry name" value="YLXR DOMAIN-CONTAINING PROTEIN"/>
    <property type="match status" value="1"/>
</dbReference>
<dbReference type="PANTHER" id="PTHR34215">
    <property type="entry name" value="BLL0784 PROTEIN"/>
    <property type="match status" value="1"/>
</dbReference>
<dbReference type="OrthoDB" id="9799836at2"/>
<sequence>MTRGGRIKNRTEPERRCIVTGRSGPKAGLVRFVIGPGDRVVPDIAGRLPGRGIWVSAEREAIETAVGKRLFARAARKAVEVPEDLADQVEETLARRVIDAISLARKAGEAVAGFEKVKDWLTTGRAAVLVQARDGSLRERGRLKPPAGPESLVDVLNASELGLAFGRERVIHCALAAGGLSKRVVEDATRLAGLRKAIGAERAGKDTKVT</sequence>
<proteinExistence type="predicted"/>
<dbReference type="SUPFAM" id="SSF64376">
    <property type="entry name" value="YlxR-like"/>
    <property type="match status" value="1"/>
</dbReference>
<dbReference type="InterPro" id="IPR035931">
    <property type="entry name" value="YlxR-like_sf"/>
</dbReference>
<evidence type="ECO:0000313" key="2">
    <source>
        <dbReference type="EMBL" id="SDJ96422.1"/>
    </source>
</evidence>
<dbReference type="Gene3D" id="3.30.1230.10">
    <property type="entry name" value="YlxR-like"/>
    <property type="match status" value="1"/>
</dbReference>
<dbReference type="InterPro" id="IPR037465">
    <property type="entry name" value="YlxR"/>
</dbReference>
<dbReference type="RefSeq" id="WP_092497187.1">
    <property type="nucleotide sequence ID" value="NZ_FNFV01000001.1"/>
</dbReference>
<keyword evidence="3" id="KW-1185">Reference proteome</keyword>
<organism evidence="2 3">
    <name type="scientific">Meinhardsimonia xiamenensis</name>
    <dbReference type="NCBI Taxonomy" id="990712"/>
    <lineage>
        <taxon>Bacteria</taxon>
        <taxon>Pseudomonadati</taxon>
        <taxon>Pseudomonadota</taxon>
        <taxon>Alphaproteobacteria</taxon>
        <taxon>Rhodobacterales</taxon>
        <taxon>Paracoccaceae</taxon>
        <taxon>Meinhardsimonia</taxon>
    </lineage>
</organism>
<feature type="domain" description="YlxR" evidence="1">
    <location>
        <begin position="15"/>
        <end position="90"/>
    </location>
</feature>
<evidence type="ECO:0000313" key="3">
    <source>
        <dbReference type="Proteomes" id="UP000199328"/>
    </source>
</evidence>
<name>A0A1G8Y0W1_9RHOB</name>
<dbReference type="Proteomes" id="UP000199328">
    <property type="component" value="Unassembled WGS sequence"/>
</dbReference>
<evidence type="ECO:0000259" key="1">
    <source>
        <dbReference type="Pfam" id="PF04296"/>
    </source>
</evidence>
<accession>A0A1G8Y0W1</accession>
<dbReference type="Pfam" id="PF04296">
    <property type="entry name" value="YlxR"/>
    <property type="match status" value="1"/>
</dbReference>
<dbReference type="InterPro" id="IPR029064">
    <property type="entry name" value="Ribosomal_eL30-like_sf"/>
</dbReference>
<dbReference type="SUPFAM" id="SSF55315">
    <property type="entry name" value="L30e-like"/>
    <property type="match status" value="1"/>
</dbReference>
<dbReference type="NCBIfam" id="NF006622">
    <property type="entry name" value="PRK09190.1"/>
    <property type="match status" value="1"/>
</dbReference>
<dbReference type="CDD" id="cd00279">
    <property type="entry name" value="YlxR"/>
    <property type="match status" value="1"/>
</dbReference>
<reference evidence="3" key="1">
    <citation type="submission" date="2016-10" db="EMBL/GenBank/DDBJ databases">
        <authorList>
            <person name="Varghese N."/>
            <person name="Submissions S."/>
        </authorList>
    </citation>
    <scope>NUCLEOTIDE SEQUENCE [LARGE SCALE GENOMIC DNA]</scope>
    <source>
        <strain evidence="3">CGMCC 1.10789</strain>
    </source>
</reference>
<dbReference type="Gene3D" id="3.30.1330.30">
    <property type="match status" value="1"/>
</dbReference>
<dbReference type="EMBL" id="FNFV01000001">
    <property type="protein sequence ID" value="SDJ96422.1"/>
    <property type="molecule type" value="Genomic_DNA"/>
</dbReference>
<dbReference type="InterPro" id="IPR007393">
    <property type="entry name" value="YlxR_dom"/>
</dbReference>
<dbReference type="AlphaFoldDB" id="A0A1G8Y0W1"/>
<protein>
    <recommendedName>
        <fullName evidence="1">YlxR domain-containing protein</fullName>
    </recommendedName>
</protein>